<proteinExistence type="predicted"/>
<sequence length="198" mass="23699">MKKISNVKVNVIKYCKLFYGIELKYSVVRIVTIASLVYTLTNLRTDNIAKSVEIAELKAENDNLKDNVIYNYLEFEDSPIETWSKKVIRRNGKLRFVGNYFNLSYEKQWGHYFDYDRNNLLGKDNFSLGYPNDIAWSYWRNDSLVYEILRRRKDTSNFKQIEHAKDSLGIMKYFETLKYPINRRKDTFIVGKILKYYD</sequence>
<evidence type="ECO:0000313" key="1">
    <source>
        <dbReference type="EMBL" id="QOD60663.1"/>
    </source>
</evidence>
<dbReference type="KEGG" id="phal:H9I45_15185"/>
<dbReference type="OrthoDB" id="7208816at2"/>
<keyword evidence="2" id="KW-1185">Reference proteome</keyword>
<gene>
    <name evidence="1" type="ORF">H9I45_15185</name>
</gene>
<protein>
    <submittedName>
        <fullName evidence="1">Uncharacterized protein</fullName>
    </submittedName>
</protein>
<dbReference type="RefSeq" id="WP_088354280.1">
    <property type="nucleotide sequence ID" value="NZ_CP061813.1"/>
</dbReference>
<reference evidence="1 2" key="1">
    <citation type="journal article" date="2016" name="Int. J. Syst. Evol. Microbiol.">
        <title>Polaribacter haliotis sp. nov., isolated from the gut of abalone Haliotis discus hannai.</title>
        <authorList>
            <person name="Kim Y.O."/>
            <person name="Park I.S."/>
            <person name="Park S."/>
            <person name="Nam B.H."/>
            <person name="Park J.M."/>
            <person name="Kim D.G."/>
            <person name="Yoon J.H."/>
        </authorList>
    </citation>
    <scope>NUCLEOTIDE SEQUENCE [LARGE SCALE GENOMIC DNA]</scope>
    <source>
        <strain evidence="1 2">KCTC 52418</strain>
    </source>
</reference>
<dbReference type="AlphaFoldDB" id="A0A7L8AF67"/>
<evidence type="ECO:0000313" key="2">
    <source>
        <dbReference type="Proteomes" id="UP000516764"/>
    </source>
</evidence>
<accession>A0A7L8AF67</accession>
<dbReference type="EMBL" id="CP061813">
    <property type="protein sequence ID" value="QOD60663.1"/>
    <property type="molecule type" value="Genomic_DNA"/>
</dbReference>
<name>A0A7L8AF67_9FLAO</name>
<organism evidence="1 2">
    <name type="scientific">Polaribacter haliotis</name>
    <dbReference type="NCBI Taxonomy" id="1888915"/>
    <lineage>
        <taxon>Bacteria</taxon>
        <taxon>Pseudomonadati</taxon>
        <taxon>Bacteroidota</taxon>
        <taxon>Flavobacteriia</taxon>
        <taxon>Flavobacteriales</taxon>
        <taxon>Flavobacteriaceae</taxon>
    </lineage>
</organism>
<dbReference type="Proteomes" id="UP000516764">
    <property type="component" value="Chromosome"/>
</dbReference>